<dbReference type="EMBL" id="JWIN03000004">
    <property type="protein sequence ID" value="KAB1279926.1"/>
    <property type="molecule type" value="Genomic_DNA"/>
</dbReference>
<sequence length="56" mass="5844">MVWGDSGVPGPDLSPLNGRNLLALAPTLLLHRSVTPASPLRARPCWGPETGGAQNQ</sequence>
<name>A0A5N4EA53_CAMDR</name>
<feature type="non-terminal residue" evidence="1">
    <location>
        <position position="56"/>
    </location>
</feature>
<dbReference type="Proteomes" id="UP000299084">
    <property type="component" value="Unassembled WGS sequence"/>
</dbReference>
<accession>A0A5N4EA53</accession>
<protein>
    <submittedName>
        <fullName evidence="1">Uncharacterized protein</fullName>
    </submittedName>
</protein>
<evidence type="ECO:0000313" key="2">
    <source>
        <dbReference type="Proteomes" id="UP000299084"/>
    </source>
</evidence>
<keyword evidence="2" id="KW-1185">Reference proteome</keyword>
<reference evidence="1 2" key="1">
    <citation type="journal article" date="2019" name="Mol. Ecol. Resour.">
        <title>Improving Illumina assemblies with Hi-C and long reads: an example with the North African dromedary.</title>
        <authorList>
            <person name="Elbers J.P."/>
            <person name="Rogers M.F."/>
            <person name="Perelman P.L."/>
            <person name="Proskuryakova A.A."/>
            <person name="Serdyukova N.A."/>
            <person name="Johnson W.E."/>
            <person name="Horin P."/>
            <person name="Corander J."/>
            <person name="Murphy D."/>
            <person name="Burger P.A."/>
        </authorList>
    </citation>
    <scope>NUCLEOTIDE SEQUENCE [LARGE SCALE GENOMIC DNA]</scope>
    <source>
        <strain evidence="1">Drom800</strain>
        <tissue evidence="1">Blood</tissue>
    </source>
</reference>
<dbReference type="AlphaFoldDB" id="A0A5N4EA53"/>
<proteinExistence type="predicted"/>
<gene>
    <name evidence="1" type="ORF">Cadr_000016414</name>
</gene>
<organism evidence="1 2">
    <name type="scientific">Camelus dromedarius</name>
    <name type="common">Dromedary</name>
    <name type="synonym">Arabian camel</name>
    <dbReference type="NCBI Taxonomy" id="9838"/>
    <lineage>
        <taxon>Eukaryota</taxon>
        <taxon>Metazoa</taxon>
        <taxon>Chordata</taxon>
        <taxon>Craniata</taxon>
        <taxon>Vertebrata</taxon>
        <taxon>Euteleostomi</taxon>
        <taxon>Mammalia</taxon>
        <taxon>Eutheria</taxon>
        <taxon>Laurasiatheria</taxon>
        <taxon>Artiodactyla</taxon>
        <taxon>Tylopoda</taxon>
        <taxon>Camelidae</taxon>
        <taxon>Camelus</taxon>
    </lineage>
</organism>
<comment type="caution">
    <text evidence="1">The sequence shown here is derived from an EMBL/GenBank/DDBJ whole genome shotgun (WGS) entry which is preliminary data.</text>
</comment>
<evidence type="ECO:0000313" key="1">
    <source>
        <dbReference type="EMBL" id="KAB1279926.1"/>
    </source>
</evidence>